<dbReference type="GO" id="GO:0043041">
    <property type="term" value="P:amino acid activation for nonribosomal peptide biosynthetic process"/>
    <property type="evidence" value="ECO:0007669"/>
    <property type="project" value="TreeGrafter"/>
</dbReference>
<dbReference type="Gene3D" id="3.30.559.10">
    <property type="entry name" value="Chloramphenicol acetyltransferase-like domain"/>
    <property type="match status" value="2"/>
</dbReference>
<organism evidence="8 9">
    <name type="scientific">Lysinibacillus sphaericus</name>
    <name type="common">Bacillus sphaericus</name>
    <dbReference type="NCBI Taxonomy" id="1421"/>
    <lineage>
        <taxon>Bacteria</taxon>
        <taxon>Bacillati</taxon>
        <taxon>Bacillota</taxon>
        <taxon>Bacilli</taxon>
        <taxon>Bacillales</taxon>
        <taxon>Bacillaceae</taxon>
        <taxon>Lysinibacillus</taxon>
    </lineage>
</organism>
<feature type="domain" description="Carrier" evidence="7">
    <location>
        <begin position="346"/>
        <end position="421"/>
    </location>
</feature>
<protein>
    <submittedName>
        <fullName evidence="8">Surfactin synthase subunit 1</fullName>
    </submittedName>
</protein>
<dbReference type="Proteomes" id="UP000237319">
    <property type="component" value="Unassembled WGS sequence"/>
</dbReference>
<keyword evidence="9" id="KW-1185">Reference proteome</keyword>
<dbReference type="PROSITE" id="PS00012">
    <property type="entry name" value="PHOSPHOPANTETHEINE"/>
    <property type="match status" value="1"/>
</dbReference>
<evidence type="ECO:0000313" key="8">
    <source>
        <dbReference type="EMBL" id="POZ57497.1"/>
    </source>
</evidence>
<dbReference type="FunFam" id="3.40.50.980:FF:000001">
    <property type="entry name" value="Non-ribosomal peptide synthetase"/>
    <property type="match status" value="1"/>
</dbReference>
<dbReference type="InterPro" id="IPR010071">
    <property type="entry name" value="AA_adenyl_dom"/>
</dbReference>
<accession>A0A2S5D3D4</accession>
<dbReference type="Gene3D" id="3.30.559.30">
    <property type="entry name" value="Nonribosomal peptide synthetase, condensation domain"/>
    <property type="match status" value="1"/>
</dbReference>
<sequence>MQRDNISYILPFSAKSWEALNNTSAQVMSYLKELHHIDLADASWTLQKGRRALEHRKVFVTSRKDMESSTFHVCSNNGKRKQNLVLILPSVQDVNILWRKSGTVEGLYPLLKGYERTVEQLLKMLPHQTAEKVRSIENDDNEVKCYRALLGGYACVQMLRELGVQPSALVGEGIAELVAMVCAGAVTLRDAISIIQTYGQLATYEAIYEKYAIRKKQIPLIKKPGIKAKQHIEDALVIKLGSSDLENSITKRCMTNVEDENVLNLIENPSDSYINNVYRLIGDLWCRGIKIDWDTLSATTSSSSLKRIALPTYVFDKKEYDSDVVNGINPLTSNKSIHSAIEKDEIEQLDPAVVLRKLWEEVIGITDIQKTTDFFEMGGDSLNAIMLSSKIKETLKIEFPVSDVFIHSTFGKMEKYIDAHLDQKSVDVIEKLGVQKYYEASSAQKRMYIMNELVEDAIPYNFAAVYHVKGKLQHTKIQQCFSKVVERHEAFKTRFDMVDGEIVQIIEDNVDFRVKFQTVEKERLEEAITANLKPFNLEKAPLLRVTFISLNEEEHVMVLDMHHIISDQSSLDILLKEIGLIYQGEELPNLEIQYKDYAKWQNDFYNSGKVQKQLEYWKNEFKEGVPVLDLYTDYDRPEFISYEGGQIHYSFEHNLNQGILAFTKKHGITPYMFIMAALNIMLWKYTNQRDIVIGTVISGRNHAKLESIVGMFVNTLAIKSELDEDTPLEEFLQYTKNKLVKSYDNQDCQFELLVEELGIPKSVSRNPLFDILFNYINIGTDEVNIEGLSLTPYENNEINVKFDISFTLEEKNQQFYMDIDYSKALYKEDTIRVMGERLIYIISQMLKDVNVKLKDIDMMTVEERNWLIETVNQTTTDYPAHKTVLSIFEDYARDTPNAIAIEWLEDKISYKQLNNMANQLAEKLKDRNVGYQDKVAILLDRGYMQIVSMLGIMKLGAVYVPIDPKFPQERIDYILEDCQSKVIITDYSLEEKISVEIEKFLIDKGENTLNREHDIGIESSHTSQYFNSDDLIYVIYTSGSTGKPKGTLIKHKNVVRVVKNTNYIDINENDRIMQISNYVFDCSVFDIYGALLNGANLVIIPRETSLDIPLLAEFIEKKEISVFCISTALFHMLVDGKVEFLKNVRKIIVAGEQISLTHAQQTVNQIGKGKLINAYGPSESAVFATYYPIDDIEDVSIIPIGIPLSNTTVYVVDEKKQLVPMNVAGELCLGGDGVGVGYLNREDLTNEKFITLEAVGGKRVYCTGDKVMWNSRGQLVFLGRKDFQIKLRGFRVELGEVERHIKNIDGIKNVIVTADRDHLDTLSMTAYYTVNENHHIEKYDGDYVRNHLKNRLPEYMIPSKFVVLKEFPLNFSGKVDRKALVNAEQYSKKVIVQDEPRTPLEKTILKTMQMILDVKEFGLKDNFFHFGGQSIKAIALVKALSNKGVELKINEIFQYQTAEKIAASIEPLAEVSPPRIDKISTSKNIALNAKQITSLVKNVTARIEGLSDLIAASDTVMAFSLSPIQKGHMSKGSNYSGFINHFDGIISKNRIKNTIADVISNNQLLHCSLVETDGEKKWCEHEVLKLETIMSNYLTYVDISMYTESVKTTIINKLSEEILLRTYSNNELLWRMCVLKESDTRHLIIWGADHLIFDGMSAEIIKSQIEQGLKGTTSIETAIPSFKEYVDVLNQGPIGISEKELIEKFHLVKWSENNRKVMAQPKGNATLQNNIEIIIPLSDKKHLDIWWYAFDFVSDILRDYTNTEVIPFVMLEYARSYQGKDFYNSVGEFLDIVPIISEKGNKTSVETAIQLCKEHSINYLALLGEERFSKAYPKLNQLLRKYYFNDKQYCNFILYNFQGFVKVEEKQAFSHNNTENSLARMSVTVNYDSDHLYIEFEDVIGIDEKKFRTIVEKRSEQGRVSQ</sequence>
<dbReference type="PANTHER" id="PTHR45527">
    <property type="entry name" value="NONRIBOSOMAL PEPTIDE SYNTHETASE"/>
    <property type="match status" value="1"/>
</dbReference>
<comment type="similarity">
    <text evidence="6">In the C-terminal section; belongs to the NRP synthetase family.</text>
</comment>
<evidence type="ECO:0000259" key="7">
    <source>
        <dbReference type="PROSITE" id="PS50075"/>
    </source>
</evidence>
<evidence type="ECO:0000256" key="3">
    <source>
        <dbReference type="ARBA" id="ARBA00022450"/>
    </source>
</evidence>
<dbReference type="PROSITE" id="PS00455">
    <property type="entry name" value="AMP_BINDING"/>
    <property type="match status" value="1"/>
</dbReference>
<dbReference type="EMBL" id="PGLV01000001">
    <property type="protein sequence ID" value="POZ57497.1"/>
    <property type="molecule type" value="Genomic_DNA"/>
</dbReference>
<dbReference type="InterPro" id="IPR020845">
    <property type="entry name" value="AMP-binding_CS"/>
</dbReference>
<dbReference type="Pfam" id="PF00550">
    <property type="entry name" value="PP-binding"/>
    <property type="match status" value="2"/>
</dbReference>
<dbReference type="Gene3D" id="3.30.300.30">
    <property type="match status" value="1"/>
</dbReference>
<evidence type="ECO:0000256" key="5">
    <source>
        <dbReference type="ARBA" id="ARBA00023194"/>
    </source>
</evidence>
<dbReference type="SMART" id="SM00823">
    <property type="entry name" value="PKS_PP"/>
    <property type="match status" value="1"/>
</dbReference>
<dbReference type="GO" id="GO:0005737">
    <property type="term" value="C:cytoplasm"/>
    <property type="evidence" value="ECO:0007669"/>
    <property type="project" value="TreeGrafter"/>
</dbReference>
<dbReference type="Pfam" id="PF00501">
    <property type="entry name" value="AMP-binding"/>
    <property type="match status" value="1"/>
</dbReference>
<name>A0A2S5D3D4_LYSSH</name>
<dbReference type="SUPFAM" id="SSF47336">
    <property type="entry name" value="ACP-like"/>
    <property type="match status" value="2"/>
</dbReference>
<dbReference type="GO" id="GO:0008610">
    <property type="term" value="P:lipid biosynthetic process"/>
    <property type="evidence" value="ECO:0007669"/>
    <property type="project" value="UniProtKB-ARBA"/>
</dbReference>
<dbReference type="InterPro" id="IPR009081">
    <property type="entry name" value="PP-bd_ACP"/>
</dbReference>
<dbReference type="Gene3D" id="3.40.366.10">
    <property type="entry name" value="Malonyl-Coenzyme A Acyl Carrier Protein, domain 2"/>
    <property type="match status" value="1"/>
</dbReference>
<comment type="cofactor">
    <cofactor evidence="1">
        <name>pantetheine 4'-phosphate</name>
        <dbReference type="ChEBI" id="CHEBI:47942"/>
    </cofactor>
</comment>
<dbReference type="SUPFAM" id="SSF56801">
    <property type="entry name" value="Acetyl-CoA synthetase-like"/>
    <property type="match status" value="1"/>
</dbReference>
<dbReference type="PANTHER" id="PTHR45527:SF1">
    <property type="entry name" value="FATTY ACID SYNTHASE"/>
    <property type="match status" value="1"/>
</dbReference>
<dbReference type="Gene3D" id="2.30.38.10">
    <property type="entry name" value="Luciferase, Domain 3"/>
    <property type="match status" value="1"/>
</dbReference>
<dbReference type="GO" id="GO:0016740">
    <property type="term" value="F:transferase activity"/>
    <property type="evidence" value="ECO:0007669"/>
    <property type="project" value="InterPro"/>
</dbReference>
<evidence type="ECO:0000256" key="4">
    <source>
        <dbReference type="ARBA" id="ARBA00022553"/>
    </source>
</evidence>
<dbReference type="InterPro" id="IPR000873">
    <property type="entry name" value="AMP-dep_synth/lig_dom"/>
</dbReference>
<dbReference type="Pfam" id="PF22621">
    <property type="entry name" value="CurL-like_PKS_C"/>
    <property type="match status" value="1"/>
</dbReference>
<keyword evidence="5" id="KW-0045">Antibiotic biosynthesis</keyword>
<dbReference type="InterPro" id="IPR001242">
    <property type="entry name" value="Condensation_dom"/>
</dbReference>
<comment type="caution">
    <text evidence="8">The sequence shown here is derived from an EMBL/GenBank/DDBJ whole genome shotgun (WGS) entry which is preliminary data.</text>
</comment>
<dbReference type="NCBIfam" id="TIGR01733">
    <property type="entry name" value="AA-adenyl-dom"/>
    <property type="match status" value="1"/>
</dbReference>
<dbReference type="Pfam" id="PF13193">
    <property type="entry name" value="AMP-binding_C"/>
    <property type="match status" value="1"/>
</dbReference>
<evidence type="ECO:0000313" key="9">
    <source>
        <dbReference type="Proteomes" id="UP000237319"/>
    </source>
</evidence>
<dbReference type="GO" id="GO:0044550">
    <property type="term" value="P:secondary metabolite biosynthetic process"/>
    <property type="evidence" value="ECO:0007669"/>
    <property type="project" value="TreeGrafter"/>
</dbReference>
<keyword evidence="4" id="KW-0597">Phosphoprotein</keyword>
<dbReference type="InterPro" id="IPR006162">
    <property type="entry name" value="Ppantetheine_attach_site"/>
</dbReference>
<dbReference type="PROSITE" id="PS50075">
    <property type="entry name" value="CARRIER"/>
    <property type="match status" value="2"/>
</dbReference>
<comment type="similarity">
    <text evidence="2">Belongs to the ATP-dependent AMP-binding enzyme family.</text>
</comment>
<gene>
    <name evidence="8" type="primary">srfAA</name>
    <name evidence="8" type="ORF">LYSIN_02281</name>
</gene>
<dbReference type="InterPro" id="IPR020806">
    <property type="entry name" value="PKS_PP-bd"/>
</dbReference>
<dbReference type="Gene3D" id="1.10.1200.10">
    <property type="entry name" value="ACP-like"/>
    <property type="match status" value="2"/>
</dbReference>
<evidence type="ECO:0000256" key="1">
    <source>
        <dbReference type="ARBA" id="ARBA00001957"/>
    </source>
</evidence>
<dbReference type="SUPFAM" id="SSF52151">
    <property type="entry name" value="FabD/lysophospholipase-like"/>
    <property type="match status" value="1"/>
</dbReference>
<dbReference type="SUPFAM" id="SSF52777">
    <property type="entry name" value="CoA-dependent acyltransferases"/>
    <property type="match status" value="3"/>
</dbReference>
<dbReference type="InterPro" id="IPR045851">
    <property type="entry name" value="AMP-bd_C_sf"/>
</dbReference>
<dbReference type="InterPro" id="IPR023213">
    <property type="entry name" value="CAT-like_dom_sf"/>
</dbReference>
<keyword evidence="3" id="KW-0596">Phosphopantetheine</keyword>
<dbReference type="InterPro" id="IPR036736">
    <property type="entry name" value="ACP-like_sf"/>
</dbReference>
<dbReference type="RefSeq" id="WP_103977238.1">
    <property type="nucleotide sequence ID" value="NZ_PGLV01000001.1"/>
</dbReference>
<dbReference type="Pfam" id="PF00668">
    <property type="entry name" value="Condensation"/>
    <property type="match status" value="2"/>
</dbReference>
<proteinExistence type="inferred from homology"/>
<reference evidence="8 9" key="1">
    <citation type="submission" date="2017-11" db="EMBL/GenBank/DDBJ databases">
        <title>Genome sequence of Lysinibacillus sphaericus, a lignin-degrading bacteria isolated from municipal solid waste soil.</title>
        <authorList>
            <person name="Persinoti G.F."/>
            <person name="Paixao D.A."/>
            <person name="Bugg T.D."/>
            <person name="Squina F.M."/>
        </authorList>
    </citation>
    <scope>NUCLEOTIDE SEQUENCE [LARGE SCALE GENOMIC DNA]</scope>
    <source>
        <strain evidence="8 9">A1</strain>
    </source>
</reference>
<dbReference type="GO" id="GO:0031177">
    <property type="term" value="F:phosphopantetheine binding"/>
    <property type="evidence" value="ECO:0007669"/>
    <property type="project" value="InterPro"/>
</dbReference>
<dbReference type="InterPro" id="IPR025110">
    <property type="entry name" value="AMP-bd_C"/>
</dbReference>
<dbReference type="CDD" id="cd19531">
    <property type="entry name" value="LCL_NRPS-like"/>
    <property type="match status" value="1"/>
</dbReference>
<dbReference type="GO" id="GO:0017000">
    <property type="term" value="P:antibiotic biosynthetic process"/>
    <property type="evidence" value="ECO:0007669"/>
    <property type="project" value="UniProtKB-KW"/>
</dbReference>
<evidence type="ECO:0000256" key="2">
    <source>
        <dbReference type="ARBA" id="ARBA00006432"/>
    </source>
</evidence>
<dbReference type="Gene3D" id="3.40.50.980">
    <property type="match status" value="2"/>
</dbReference>
<feature type="domain" description="Carrier" evidence="7">
    <location>
        <begin position="1395"/>
        <end position="1469"/>
    </location>
</feature>
<dbReference type="CDD" id="cd12117">
    <property type="entry name" value="A_NRPS_Srf_like"/>
    <property type="match status" value="1"/>
</dbReference>
<dbReference type="Gene3D" id="3.30.70.3290">
    <property type="match status" value="2"/>
</dbReference>
<dbReference type="InterPro" id="IPR016035">
    <property type="entry name" value="Acyl_Trfase/lysoPLipase"/>
</dbReference>
<dbReference type="InterPro" id="IPR001227">
    <property type="entry name" value="Ac_transferase_dom_sf"/>
</dbReference>
<evidence type="ECO:0000256" key="6">
    <source>
        <dbReference type="ARBA" id="ARBA00029443"/>
    </source>
</evidence>